<dbReference type="AlphaFoldDB" id="A0A916ZMJ4"/>
<proteinExistence type="predicted"/>
<evidence type="ECO:0000313" key="2">
    <source>
        <dbReference type="EMBL" id="GGE04702.1"/>
    </source>
</evidence>
<gene>
    <name evidence="2" type="ORF">GCM10011529_08810</name>
</gene>
<name>A0A916ZMJ4_9SPHN</name>
<organism evidence="2 3">
    <name type="scientific">Sandarakinorhabdus glacialis</name>
    <dbReference type="NCBI Taxonomy" id="1614636"/>
    <lineage>
        <taxon>Bacteria</taxon>
        <taxon>Pseudomonadati</taxon>
        <taxon>Pseudomonadota</taxon>
        <taxon>Alphaproteobacteria</taxon>
        <taxon>Sphingomonadales</taxon>
        <taxon>Sphingosinicellaceae</taxon>
        <taxon>Sandarakinorhabdus</taxon>
    </lineage>
</organism>
<reference evidence="2" key="1">
    <citation type="journal article" date="2014" name="Int. J. Syst. Evol. Microbiol.">
        <title>Complete genome sequence of Corynebacterium casei LMG S-19264T (=DSM 44701T), isolated from a smear-ripened cheese.</title>
        <authorList>
            <consortium name="US DOE Joint Genome Institute (JGI-PGF)"/>
            <person name="Walter F."/>
            <person name="Albersmeier A."/>
            <person name="Kalinowski J."/>
            <person name="Ruckert C."/>
        </authorList>
    </citation>
    <scope>NUCLEOTIDE SEQUENCE</scope>
    <source>
        <strain evidence="2">CGMCC 1.15519</strain>
    </source>
</reference>
<reference evidence="2" key="2">
    <citation type="submission" date="2020-09" db="EMBL/GenBank/DDBJ databases">
        <authorList>
            <person name="Sun Q."/>
            <person name="Zhou Y."/>
        </authorList>
    </citation>
    <scope>NUCLEOTIDE SEQUENCE</scope>
    <source>
        <strain evidence="2">CGMCC 1.15519</strain>
    </source>
</reference>
<dbReference type="InterPro" id="IPR052189">
    <property type="entry name" value="L-asp_N-monooxygenase_NS-form"/>
</dbReference>
<comment type="caution">
    <text evidence="2">The sequence shown here is derived from an EMBL/GenBank/DDBJ whole genome shotgun (WGS) entry which is preliminary data.</text>
</comment>
<dbReference type="InterPro" id="IPR036188">
    <property type="entry name" value="FAD/NAD-bd_sf"/>
</dbReference>
<dbReference type="Pfam" id="PF13454">
    <property type="entry name" value="NAD_binding_9"/>
    <property type="match status" value="1"/>
</dbReference>
<feature type="domain" description="FAD-dependent urate hydroxylase HpyO/Asp monooxygenase CreE-like FAD/NAD(P)-binding" evidence="1">
    <location>
        <begin position="20"/>
        <end position="167"/>
    </location>
</feature>
<accession>A0A916ZMJ4</accession>
<dbReference type="Gene3D" id="3.50.50.60">
    <property type="entry name" value="FAD/NAD(P)-binding domain"/>
    <property type="match status" value="1"/>
</dbReference>
<evidence type="ECO:0000259" key="1">
    <source>
        <dbReference type="Pfam" id="PF13454"/>
    </source>
</evidence>
<dbReference type="Proteomes" id="UP000635071">
    <property type="component" value="Unassembled WGS sequence"/>
</dbReference>
<sequence>MARAVHFPHCGCMTEPPLVAIIGSGFSGTLIAINLLRQPGLRVVLVDRRPLFGPGVAYSATNPAHLLNVRAHNMSAFPDQPDHFIDWCRLRGILDQHPGTMPGFVPRRSYGDYLGSILAEGHAQAKGRLQLVCADVARRDKGRGLELTLSDGSRITADSVVLATGNQMPLPPPELDVALLGDRYSGNPWAEGAASGLGSDDVLMLIGTGLTMVDAALAVAGSGFEGKMVALSRRGLVPHAHAAGPHASKTSIPTATGLVALLREVRVRAREIDWRTAIDELRPHTRALWQRASRADRARFLRHLRPWWDIHRHRLAPEVAERLAALRASGQLAVVAGRTRGFTPTDQGVEVRWRLRHAGTDRQMTVQRIVNCSGPAAPGLTGTDPLVTRLLASGIARACPSGMGLDVDENSVLRDRSGTPHPNFHALGPLTRGAFLEITAVPDIRVQAWEVARQIGNEWIGSRRECP</sequence>
<dbReference type="SUPFAM" id="SSF51905">
    <property type="entry name" value="FAD/NAD(P)-binding domain"/>
    <property type="match status" value="1"/>
</dbReference>
<dbReference type="EMBL" id="BMJM01000002">
    <property type="protein sequence ID" value="GGE04702.1"/>
    <property type="molecule type" value="Genomic_DNA"/>
</dbReference>
<dbReference type="PANTHER" id="PTHR40254:SF1">
    <property type="entry name" value="BLR0577 PROTEIN"/>
    <property type="match status" value="1"/>
</dbReference>
<dbReference type="InterPro" id="IPR038732">
    <property type="entry name" value="HpyO/CreE_NAD-binding"/>
</dbReference>
<dbReference type="PANTHER" id="PTHR40254">
    <property type="entry name" value="BLR0577 PROTEIN"/>
    <property type="match status" value="1"/>
</dbReference>
<keyword evidence="3" id="KW-1185">Reference proteome</keyword>
<evidence type="ECO:0000313" key="3">
    <source>
        <dbReference type="Proteomes" id="UP000635071"/>
    </source>
</evidence>
<protein>
    <submittedName>
        <fullName evidence="2">Pyridine nucleotide-disulfide oxidoreductase</fullName>
    </submittedName>
</protein>